<dbReference type="GO" id="GO:0016020">
    <property type="term" value="C:membrane"/>
    <property type="evidence" value="ECO:0007669"/>
    <property type="project" value="UniProtKB-SubCell"/>
</dbReference>
<keyword evidence="3" id="KW-0997">Cell inner membrane</keyword>
<dbReference type="GO" id="GO:0004252">
    <property type="term" value="F:serine-type endopeptidase activity"/>
    <property type="evidence" value="ECO:0007669"/>
    <property type="project" value="InterPro"/>
</dbReference>
<evidence type="ECO:0000256" key="4">
    <source>
        <dbReference type="ARBA" id="ARBA00022692"/>
    </source>
</evidence>
<keyword evidence="4 7" id="KW-0812">Transmembrane</keyword>
<dbReference type="KEGG" id="haa:A5892_13075"/>
<feature type="domain" description="Peptidase S54 rhomboid" evidence="8">
    <location>
        <begin position="132"/>
        <end position="272"/>
    </location>
</feature>
<feature type="transmembrane region" description="Helical" evidence="7">
    <location>
        <begin position="168"/>
        <end position="187"/>
    </location>
</feature>
<evidence type="ECO:0000259" key="8">
    <source>
        <dbReference type="Pfam" id="PF01694"/>
    </source>
</evidence>
<evidence type="ECO:0000256" key="2">
    <source>
        <dbReference type="ARBA" id="ARBA00022475"/>
    </source>
</evidence>
<keyword evidence="6 7" id="KW-0472">Membrane</keyword>
<dbReference type="PANTHER" id="PTHR43066">
    <property type="entry name" value="RHOMBOID-RELATED PROTEIN"/>
    <property type="match status" value="1"/>
</dbReference>
<dbReference type="EMBL" id="CP015243">
    <property type="protein sequence ID" value="ANF59665.1"/>
    <property type="molecule type" value="Genomic_DNA"/>
</dbReference>
<dbReference type="InterPro" id="IPR035952">
    <property type="entry name" value="Rhomboid-like_sf"/>
</dbReference>
<protein>
    <recommendedName>
        <fullName evidence="8">Peptidase S54 rhomboid domain-containing protein</fullName>
    </recommendedName>
</protein>
<accession>A0A172YKZ7</accession>
<feature type="transmembrane region" description="Helical" evidence="7">
    <location>
        <begin position="141"/>
        <end position="161"/>
    </location>
</feature>
<evidence type="ECO:0000256" key="6">
    <source>
        <dbReference type="ARBA" id="ARBA00023136"/>
    </source>
</evidence>
<dbReference type="Pfam" id="PF01694">
    <property type="entry name" value="Rhomboid"/>
    <property type="match status" value="1"/>
</dbReference>
<dbReference type="Proteomes" id="UP000077875">
    <property type="component" value="Chromosome"/>
</dbReference>
<dbReference type="InterPro" id="IPR022764">
    <property type="entry name" value="Peptidase_S54_rhomboid_dom"/>
</dbReference>
<reference evidence="9 10" key="1">
    <citation type="submission" date="2016-04" db="EMBL/GenBank/DDBJ databases">
        <title>Complete Genome Sequence of Halotalea alkalilenta IHB B 13600.</title>
        <authorList>
            <person name="Swarnkar M.K."/>
            <person name="Sharma A."/>
            <person name="Kaushal K."/>
            <person name="Soni R."/>
            <person name="Rana S."/>
            <person name="Singh A.K."/>
            <person name="Gulati A."/>
        </authorList>
    </citation>
    <scope>NUCLEOTIDE SEQUENCE [LARGE SCALE GENOMIC DNA]</scope>
    <source>
        <strain evidence="9 10">IHB B 13600</strain>
    </source>
</reference>
<evidence type="ECO:0000313" key="9">
    <source>
        <dbReference type="EMBL" id="ANF59665.1"/>
    </source>
</evidence>
<evidence type="ECO:0000256" key="3">
    <source>
        <dbReference type="ARBA" id="ARBA00022519"/>
    </source>
</evidence>
<proteinExistence type="predicted"/>
<comment type="subcellular location">
    <subcellularLocation>
        <location evidence="1">Membrane</location>
        <topology evidence="1">Multi-pass membrane protein</topology>
    </subcellularLocation>
</comment>
<keyword evidence="10" id="KW-1185">Reference proteome</keyword>
<evidence type="ECO:0000313" key="10">
    <source>
        <dbReference type="Proteomes" id="UP000077875"/>
    </source>
</evidence>
<feature type="transmembrane region" description="Helical" evidence="7">
    <location>
        <begin position="73"/>
        <end position="96"/>
    </location>
</feature>
<feature type="transmembrane region" description="Helical" evidence="7">
    <location>
        <begin position="256"/>
        <end position="277"/>
    </location>
</feature>
<dbReference type="STRING" id="376489.A5892_13075"/>
<keyword evidence="5 7" id="KW-1133">Transmembrane helix</keyword>
<sequence length="278" mass="29744">MRFPPRLDLAPLRRALWSARINHYYREDGEGQWIVLTDATRLAEARELAERWQAGERLDVAVPPKAARGGGRAVATLSSAPLTTALVAVCVVIFLLMQGLQLMMVEALAIAPLTFSASGVGSAGLGATLASGQLWRLFTPALMHFGVSHLVFNLMWVWYFGRQIELRGGTLALALLVAITALVGNLAQYAAGGLLFGGMSGVVYGLLGYVWLRARQAPASGYHLPQMLMLFMLGWLVLCMTPLAVWIGFGNVANEAHLGGLLAGLAAALAVHARAVAR</sequence>
<name>A0A172YKZ7_9GAMM</name>
<dbReference type="AlphaFoldDB" id="A0A172YKZ7"/>
<dbReference type="SUPFAM" id="SSF144091">
    <property type="entry name" value="Rhomboid-like"/>
    <property type="match status" value="1"/>
</dbReference>
<gene>
    <name evidence="9" type="ORF">A5892_13075</name>
</gene>
<dbReference type="PANTHER" id="PTHR43066:SF26">
    <property type="entry name" value="RHOMBOID PROTEASE GLPG"/>
    <property type="match status" value="1"/>
</dbReference>
<feature type="transmembrane region" description="Helical" evidence="7">
    <location>
        <begin position="193"/>
        <end position="212"/>
    </location>
</feature>
<keyword evidence="2" id="KW-1003">Cell membrane</keyword>
<feature type="transmembrane region" description="Helical" evidence="7">
    <location>
        <begin position="108"/>
        <end position="129"/>
    </location>
</feature>
<evidence type="ECO:0000256" key="7">
    <source>
        <dbReference type="SAM" id="Phobius"/>
    </source>
</evidence>
<organism evidence="9 10">
    <name type="scientific">Halotalea alkalilenta</name>
    <dbReference type="NCBI Taxonomy" id="376489"/>
    <lineage>
        <taxon>Bacteria</taxon>
        <taxon>Pseudomonadati</taxon>
        <taxon>Pseudomonadota</taxon>
        <taxon>Gammaproteobacteria</taxon>
        <taxon>Oceanospirillales</taxon>
        <taxon>Halomonadaceae</taxon>
        <taxon>Halotalea</taxon>
    </lineage>
</organism>
<evidence type="ECO:0000256" key="1">
    <source>
        <dbReference type="ARBA" id="ARBA00004141"/>
    </source>
</evidence>
<dbReference type="Gene3D" id="1.20.1540.10">
    <property type="entry name" value="Rhomboid-like"/>
    <property type="match status" value="1"/>
</dbReference>
<feature type="transmembrane region" description="Helical" evidence="7">
    <location>
        <begin position="224"/>
        <end position="250"/>
    </location>
</feature>
<evidence type="ECO:0000256" key="5">
    <source>
        <dbReference type="ARBA" id="ARBA00022989"/>
    </source>
</evidence>